<protein>
    <recommendedName>
        <fullName evidence="4">Peptidase M23</fullName>
    </recommendedName>
</protein>
<evidence type="ECO:0008006" key="4">
    <source>
        <dbReference type="Google" id="ProtNLM"/>
    </source>
</evidence>
<dbReference type="Proteomes" id="UP001219605">
    <property type="component" value="Chromosome"/>
</dbReference>
<proteinExistence type="predicted"/>
<evidence type="ECO:0000256" key="1">
    <source>
        <dbReference type="SAM" id="MobiDB-lite"/>
    </source>
</evidence>
<reference evidence="2 3" key="1">
    <citation type="submission" date="2023-02" db="EMBL/GenBank/DDBJ databases">
        <authorList>
            <person name="Mo P."/>
        </authorList>
    </citation>
    <scope>NUCLEOTIDE SEQUENCE [LARGE SCALE GENOMIC DNA]</scope>
    <source>
        <strain evidence="2 3">HUAS 3</strain>
    </source>
</reference>
<keyword evidence="3" id="KW-1185">Reference proteome</keyword>
<gene>
    <name evidence="2" type="ORF">PVK37_18655</name>
</gene>
<feature type="region of interest" description="Disordered" evidence="1">
    <location>
        <begin position="87"/>
        <end position="146"/>
    </location>
</feature>
<feature type="region of interest" description="Disordered" evidence="1">
    <location>
        <begin position="1"/>
        <end position="50"/>
    </location>
</feature>
<accession>A0ABY7ZI32</accession>
<feature type="compositionally biased region" description="Polar residues" evidence="1">
    <location>
        <begin position="111"/>
        <end position="123"/>
    </location>
</feature>
<organism evidence="2 3">
    <name type="scientific">Micromonospora cathayae</name>
    <dbReference type="NCBI Taxonomy" id="3028804"/>
    <lineage>
        <taxon>Bacteria</taxon>
        <taxon>Bacillati</taxon>
        <taxon>Actinomycetota</taxon>
        <taxon>Actinomycetes</taxon>
        <taxon>Micromonosporales</taxon>
        <taxon>Micromonosporaceae</taxon>
        <taxon>Micromonospora</taxon>
    </lineage>
</organism>
<sequence length="277" mass="29762">MHPDDSADQKLTSARPDHRPDDAASTVRTIGRHRAEDRRPRRRPRLASTPARVALATGVTCCLGVGLFAGTRAATGDEEPLRDSLADRAVSAAEADQRASRSYQRGAVPTPTASATVSPSAGTTPPRPRKPARPEPVAGLSQRQMDNAKTIVDVGVELKMPRRALVVAVSTAIQESNLHNLASDRLAESSRYPHQGSGDDHDSVGLFQQRPSSGWGSVRELMQPAYASRAFYQALRKVPGWQDMSVTGAAQAVQRSAYPGAYAKHERRATTVVDALT</sequence>
<evidence type="ECO:0000313" key="3">
    <source>
        <dbReference type="Proteomes" id="UP001219605"/>
    </source>
</evidence>
<name>A0ABY7ZI32_9ACTN</name>
<dbReference type="RefSeq" id="WP_275028752.1">
    <property type="nucleotide sequence ID" value="NZ_CP118615.1"/>
</dbReference>
<dbReference type="EMBL" id="CP118615">
    <property type="protein sequence ID" value="WDZ82502.1"/>
    <property type="molecule type" value="Genomic_DNA"/>
</dbReference>
<evidence type="ECO:0000313" key="2">
    <source>
        <dbReference type="EMBL" id="WDZ82502.1"/>
    </source>
</evidence>